<accession>A0A8J6APQ8</accession>
<name>A0A8J6APQ8_9EUKA</name>
<evidence type="ECO:0000313" key="2">
    <source>
        <dbReference type="Proteomes" id="UP000717585"/>
    </source>
</evidence>
<proteinExistence type="predicted"/>
<sequence length="392" mass="43026">MDGTMAAQIIQDQDLMEEDFLAVFVKDDCKTCKSEYFLAGLKTVSEQISRMQVVNCTAVPDFCAFMEVLGYPAVRTLRPTGIHSTYHGPFEPARVVSFARSLVSPIRAANVVTSHHARLHIIPTDKVTVHIDYLTDMATALFDTVPVTCDGPLDAFIGHLIFKRDDGAEVDLMPFDGEPLHGDNVATRRLLEDSDLLAMPSCNDFAVCSEVITTFARRHSRPPLTRISTRRISASPLFDPHTTPAVCVLITAAKPNVVNGDTTDLSGHDRLEVDVMTAVELAARDTYHLVPFVAISGIDQPYFASFCEAKASAMCDAYTRRANAARVKYGVGRDSRPQLPCVMCYRVNDVQAPQQQVEVTAAEPSRGAILLLKGSSHVREEVVSAVHAFTQR</sequence>
<protein>
    <submittedName>
        <fullName evidence="1">Protein disulfide-isomerase</fullName>
    </submittedName>
</protein>
<dbReference type="Proteomes" id="UP000717585">
    <property type="component" value="Unassembled WGS sequence"/>
</dbReference>
<dbReference type="InterPro" id="IPR036249">
    <property type="entry name" value="Thioredoxin-like_sf"/>
</dbReference>
<dbReference type="AlphaFoldDB" id="A0A8J6APQ8"/>
<evidence type="ECO:0000313" key="1">
    <source>
        <dbReference type="EMBL" id="KAG9390271.1"/>
    </source>
</evidence>
<keyword evidence="2" id="KW-1185">Reference proteome</keyword>
<reference evidence="1" key="1">
    <citation type="submission" date="2021-05" db="EMBL/GenBank/DDBJ databases">
        <title>A free-living protist that lacks canonical eukaryotic 1 DNA replication and segregation systems.</title>
        <authorList>
            <person name="Salas-Leiva D.E."/>
            <person name="Tromer E.C."/>
            <person name="Curtis B.A."/>
            <person name="Jerlstrom-Hultqvist J."/>
            <person name="Kolisko M."/>
            <person name="Yi Z."/>
            <person name="Salas-Leiva J.S."/>
            <person name="Gallot-Lavallee L."/>
            <person name="Kops G.J.P.L."/>
            <person name="Archibald J.M."/>
            <person name="Simpson A.G.B."/>
            <person name="Roger A.J."/>
        </authorList>
    </citation>
    <scope>NUCLEOTIDE SEQUENCE</scope>
    <source>
        <strain evidence="1">BICM</strain>
    </source>
</reference>
<gene>
    <name evidence="1" type="ORF">J8273_8311</name>
</gene>
<dbReference type="EMBL" id="JAHDYR010000066">
    <property type="protein sequence ID" value="KAG9390271.1"/>
    <property type="molecule type" value="Genomic_DNA"/>
</dbReference>
<dbReference type="SUPFAM" id="SSF52833">
    <property type="entry name" value="Thioredoxin-like"/>
    <property type="match status" value="1"/>
</dbReference>
<organism evidence="1 2">
    <name type="scientific">Carpediemonas membranifera</name>
    <dbReference type="NCBI Taxonomy" id="201153"/>
    <lineage>
        <taxon>Eukaryota</taxon>
        <taxon>Metamonada</taxon>
        <taxon>Carpediemonas-like organisms</taxon>
        <taxon>Carpediemonas</taxon>
    </lineage>
</organism>
<comment type="caution">
    <text evidence="1">The sequence shown here is derived from an EMBL/GenBank/DDBJ whole genome shotgun (WGS) entry which is preliminary data.</text>
</comment>